<comment type="function">
    <text evidence="9">Ligand for members of the frizzled family of seven transmembrane receptors.</text>
</comment>
<protein>
    <recommendedName>
        <fullName evidence="9">Protein Wnt</fullName>
    </recommendedName>
</protein>
<dbReference type="Proteomes" id="UP000001307">
    <property type="component" value="Unassembled WGS sequence"/>
</dbReference>
<dbReference type="AlphaFoldDB" id="E4WXP9"/>
<keyword evidence="6 9" id="KW-0879">Wnt signaling pathway</keyword>
<keyword evidence="4" id="KW-0964">Secreted</keyword>
<keyword evidence="12" id="KW-1185">Reference proteome</keyword>
<evidence type="ECO:0000256" key="5">
    <source>
        <dbReference type="ARBA" id="ARBA00022530"/>
    </source>
</evidence>
<dbReference type="GO" id="GO:0005615">
    <property type="term" value="C:extracellular space"/>
    <property type="evidence" value="ECO:0007669"/>
    <property type="project" value="TreeGrafter"/>
</dbReference>
<dbReference type="GO" id="GO:0030182">
    <property type="term" value="P:neuron differentiation"/>
    <property type="evidence" value="ECO:0007669"/>
    <property type="project" value="TreeGrafter"/>
</dbReference>
<reference evidence="11" key="1">
    <citation type="journal article" date="2010" name="Science">
        <title>Plasticity of animal genome architecture unmasked by rapid evolution of a pelagic tunicate.</title>
        <authorList>
            <person name="Denoeud F."/>
            <person name="Henriet S."/>
            <person name="Mungpakdee S."/>
            <person name="Aury J.M."/>
            <person name="Da Silva C."/>
            <person name="Brinkmann H."/>
            <person name="Mikhaleva J."/>
            <person name="Olsen L.C."/>
            <person name="Jubin C."/>
            <person name="Canestro C."/>
            <person name="Bouquet J.M."/>
            <person name="Danks G."/>
            <person name="Poulain J."/>
            <person name="Campsteijn C."/>
            <person name="Adamski M."/>
            <person name="Cross I."/>
            <person name="Yadetie F."/>
            <person name="Muffato M."/>
            <person name="Louis A."/>
            <person name="Butcher S."/>
            <person name="Tsagkogeorga G."/>
            <person name="Konrad A."/>
            <person name="Singh S."/>
            <person name="Jensen M.F."/>
            <person name="Cong E.H."/>
            <person name="Eikeseth-Otteraa H."/>
            <person name="Noel B."/>
            <person name="Anthouard V."/>
            <person name="Porcel B.M."/>
            <person name="Kachouri-Lafond R."/>
            <person name="Nishino A."/>
            <person name="Ugolini M."/>
            <person name="Chourrout P."/>
            <person name="Nishida H."/>
            <person name="Aasland R."/>
            <person name="Huzurbazar S."/>
            <person name="Westhof E."/>
            <person name="Delsuc F."/>
            <person name="Lehrach H."/>
            <person name="Reinhardt R."/>
            <person name="Weissenbach J."/>
            <person name="Roy S.W."/>
            <person name="Artiguenave F."/>
            <person name="Postlethwait J.H."/>
            <person name="Manak J.R."/>
            <person name="Thompson E.M."/>
            <person name="Jaillon O."/>
            <person name="Du Pasquier L."/>
            <person name="Boudinot P."/>
            <person name="Liberles D.A."/>
            <person name="Volff J.N."/>
            <person name="Philippe H."/>
            <person name="Lenhard B."/>
            <person name="Roest Crollius H."/>
            <person name="Wincker P."/>
            <person name="Chourrout D."/>
        </authorList>
    </citation>
    <scope>NUCLEOTIDE SEQUENCE [LARGE SCALE GENOMIC DNA]</scope>
</reference>
<dbReference type="SMART" id="SM00097">
    <property type="entry name" value="WNT1"/>
    <property type="match status" value="1"/>
</dbReference>
<dbReference type="GO" id="GO:0005109">
    <property type="term" value="F:frizzled binding"/>
    <property type="evidence" value="ECO:0007669"/>
    <property type="project" value="TreeGrafter"/>
</dbReference>
<dbReference type="Gene3D" id="3.30.2460.20">
    <property type="match status" value="1"/>
</dbReference>
<gene>
    <name evidence="11" type="ORF">GSOID_T00011688001</name>
</gene>
<dbReference type="PROSITE" id="PS00246">
    <property type="entry name" value="WNT1"/>
    <property type="match status" value="1"/>
</dbReference>
<evidence type="ECO:0000256" key="9">
    <source>
        <dbReference type="RuleBase" id="RU003500"/>
    </source>
</evidence>
<keyword evidence="7" id="KW-1015">Disulfide bond</keyword>
<comment type="similarity">
    <text evidence="2 9">Belongs to the Wnt family.</text>
</comment>
<evidence type="ECO:0000256" key="1">
    <source>
        <dbReference type="ARBA" id="ARBA00004498"/>
    </source>
</evidence>
<dbReference type="OrthoDB" id="5945655at2759"/>
<evidence type="ECO:0000313" key="12">
    <source>
        <dbReference type="Proteomes" id="UP000001307"/>
    </source>
</evidence>
<evidence type="ECO:0000256" key="2">
    <source>
        <dbReference type="ARBA" id="ARBA00005683"/>
    </source>
</evidence>
<dbReference type="Pfam" id="PF00110">
    <property type="entry name" value="wnt"/>
    <property type="match status" value="1"/>
</dbReference>
<accession>E4WXP9</accession>
<dbReference type="GO" id="GO:0060070">
    <property type="term" value="P:canonical Wnt signaling pathway"/>
    <property type="evidence" value="ECO:0007669"/>
    <property type="project" value="TreeGrafter"/>
</dbReference>
<organism evidence="11">
    <name type="scientific">Oikopleura dioica</name>
    <name type="common">Tunicate</name>
    <dbReference type="NCBI Taxonomy" id="34765"/>
    <lineage>
        <taxon>Eukaryota</taxon>
        <taxon>Metazoa</taxon>
        <taxon>Chordata</taxon>
        <taxon>Tunicata</taxon>
        <taxon>Appendicularia</taxon>
        <taxon>Copelata</taxon>
        <taxon>Oikopleuridae</taxon>
        <taxon>Oikopleura</taxon>
    </lineage>
</organism>
<sequence length="340" mass="38231">MKISVTLFSGLLSAAFGIDWIGMHGKMVEDDLCDGLSDTLQYRLCSKFSKDRKTKGFMEAIHTATIQTTTACSSAMAKNRWNCESLKSAPKFKRDLRKGTSERAFVHALSSAAVSINIANRCARGDMGMCGCRYRPQDEYLDPTVSKPCEHDLKWANEFSKQWTDAPILRSDAKNRYQRMFTADNNAGREVALQSMRTVCKCHGVSGSCTEKTCWKVSPTVEEVAESLKNLYESSVRLPKRRRNDESNRVERSSVVQMYYVDKSNDFCEADRRTGSAGTAGRTCDPNSFGEGSCDKLCCGRGHKKVIETTINENYNCRYVWCCRVECDTVKETTVTHICK</sequence>
<evidence type="ECO:0000256" key="4">
    <source>
        <dbReference type="ARBA" id="ARBA00022525"/>
    </source>
</evidence>
<comment type="subcellular location">
    <subcellularLocation>
        <location evidence="1 9">Secreted</location>
        <location evidence="1 9">Extracellular space</location>
        <location evidence="1 9">Extracellular matrix</location>
    </subcellularLocation>
</comment>
<dbReference type="InterPro" id="IPR018161">
    <property type="entry name" value="Wnt_CS"/>
</dbReference>
<dbReference type="CDD" id="cd19343">
    <property type="entry name" value="Wnt_Wnt11"/>
    <property type="match status" value="1"/>
</dbReference>
<dbReference type="InterPro" id="IPR005817">
    <property type="entry name" value="Wnt"/>
</dbReference>
<keyword evidence="5" id="KW-0272">Extracellular matrix</keyword>
<evidence type="ECO:0000313" key="11">
    <source>
        <dbReference type="EMBL" id="CBY22142.1"/>
    </source>
</evidence>
<dbReference type="PRINTS" id="PR01349">
    <property type="entry name" value="WNTPROTEIN"/>
</dbReference>
<evidence type="ECO:0000256" key="7">
    <source>
        <dbReference type="ARBA" id="ARBA00023157"/>
    </source>
</evidence>
<dbReference type="InParanoid" id="E4WXP9"/>
<dbReference type="InterPro" id="IPR043158">
    <property type="entry name" value="Wnt_C"/>
</dbReference>
<name>E4WXP9_OIKDI</name>
<dbReference type="GO" id="GO:0005125">
    <property type="term" value="F:cytokine activity"/>
    <property type="evidence" value="ECO:0007669"/>
    <property type="project" value="TreeGrafter"/>
</dbReference>
<keyword evidence="8" id="KW-0449">Lipoprotein</keyword>
<proteinExistence type="inferred from homology"/>
<evidence type="ECO:0000256" key="10">
    <source>
        <dbReference type="SAM" id="SignalP"/>
    </source>
</evidence>
<keyword evidence="3 9" id="KW-0217">Developmental protein</keyword>
<dbReference type="PANTHER" id="PTHR12027:SF102">
    <property type="entry name" value="PROTEIN WNT"/>
    <property type="match status" value="1"/>
</dbReference>
<evidence type="ECO:0000256" key="6">
    <source>
        <dbReference type="ARBA" id="ARBA00022687"/>
    </source>
</evidence>
<evidence type="ECO:0000256" key="8">
    <source>
        <dbReference type="ARBA" id="ARBA00023288"/>
    </source>
</evidence>
<evidence type="ECO:0000256" key="3">
    <source>
        <dbReference type="ARBA" id="ARBA00022473"/>
    </source>
</evidence>
<dbReference type="GO" id="GO:0045165">
    <property type="term" value="P:cell fate commitment"/>
    <property type="evidence" value="ECO:0007669"/>
    <property type="project" value="TreeGrafter"/>
</dbReference>
<feature type="chain" id="PRO_5003192455" description="Protein Wnt" evidence="10">
    <location>
        <begin position="18"/>
        <end position="340"/>
    </location>
</feature>
<dbReference type="PANTHER" id="PTHR12027">
    <property type="entry name" value="WNT RELATED"/>
    <property type="match status" value="1"/>
</dbReference>
<dbReference type="EMBL" id="FN653018">
    <property type="protein sequence ID" value="CBY22142.1"/>
    <property type="molecule type" value="Genomic_DNA"/>
</dbReference>
<keyword evidence="10" id="KW-0732">Signal</keyword>
<feature type="signal peptide" evidence="10">
    <location>
        <begin position="1"/>
        <end position="17"/>
    </location>
</feature>